<proteinExistence type="predicted"/>
<reference evidence="1" key="1">
    <citation type="submission" date="2021-03" db="EMBL/GenBank/DDBJ databases">
        <authorList>
            <consortium name="DOE Joint Genome Institute"/>
            <person name="Ahrendt S."/>
            <person name="Looney B.P."/>
            <person name="Miyauchi S."/>
            <person name="Morin E."/>
            <person name="Drula E."/>
            <person name="Courty P.E."/>
            <person name="Chicoki N."/>
            <person name="Fauchery L."/>
            <person name="Kohler A."/>
            <person name="Kuo A."/>
            <person name="Labutti K."/>
            <person name="Pangilinan J."/>
            <person name="Lipzen A."/>
            <person name="Riley R."/>
            <person name="Andreopoulos W."/>
            <person name="He G."/>
            <person name="Johnson J."/>
            <person name="Barry K.W."/>
            <person name="Grigoriev I.V."/>
            <person name="Nagy L."/>
            <person name="Hibbett D."/>
            <person name="Henrissat B."/>
            <person name="Matheny P.B."/>
            <person name="Labbe J."/>
            <person name="Martin F."/>
        </authorList>
    </citation>
    <scope>NUCLEOTIDE SEQUENCE</scope>
    <source>
        <strain evidence="1">HHB10654</strain>
    </source>
</reference>
<keyword evidence="2" id="KW-1185">Reference proteome</keyword>
<dbReference type="EMBL" id="MU277219">
    <property type="protein sequence ID" value="KAI0060404.1"/>
    <property type="molecule type" value="Genomic_DNA"/>
</dbReference>
<evidence type="ECO:0000313" key="2">
    <source>
        <dbReference type="Proteomes" id="UP000814140"/>
    </source>
</evidence>
<comment type="caution">
    <text evidence="1">The sequence shown here is derived from an EMBL/GenBank/DDBJ whole genome shotgun (WGS) entry which is preliminary data.</text>
</comment>
<organism evidence="1 2">
    <name type="scientific">Artomyces pyxidatus</name>
    <dbReference type="NCBI Taxonomy" id="48021"/>
    <lineage>
        <taxon>Eukaryota</taxon>
        <taxon>Fungi</taxon>
        <taxon>Dikarya</taxon>
        <taxon>Basidiomycota</taxon>
        <taxon>Agaricomycotina</taxon>
        <taxon>Agaricomycetes</taxon>
        <taxon>Russulales</taxon>
        <taxon>Auriscalpiaceae</taxon>
        <taxon>Artomyces</taxon>
    </lineage>
</organism>
<dbReference type="Proteomes" id="UP000814140">
    <property type="component" value="Unassembled WGS sequence"/>
</dbReference>
<reference evidence="1" key="2">
    <citation type="journal article" date="2022" name="New Phytol.">
        <title>Evolutionary transition to the ectomycorrhizal habit in the genomes of a hyperdiverse lineage of mushroom-forming fungi.</title>
        <authorList>
            <person name="Looney B."/>
            <person name="Miyauchi S."/>
            <person name="Morin E."/>
            <person name="Drula E."/>
            <person name="Courty P.E."/>
            <person name="Kohler A."/>
            <person name="Kuo A."/>
            <person name="LaButti K."/>
            <person name="Pangilinan J."/>
            <person name="Lipzen A."/>
            <person name="Riley R."/>
            <person name="Andreopoulos W."/>
            <person name="He G."/>
            <person name="Johnson J."/>
            <person name="Nolan M."/>
            <person name="Tritt A."/>
            <person name="Barry K.W."/>
            <person name="Grigoriev I.V."/>
            <person name="Nagy L.G."/>
            <person name="Hibbett D."/>
            <person name="Henrissat B."/>
            <person name="Matheny P.B."/>
            <person name="Labbe J."/>
            <person name="Martin F.M."/>
        </authorList>
    </citation>
    <scope>NUCLEOTIDE SEQUENCE</scope>
    <source>
        <strain evidence="1">HHB10654</strain>
    </source>
</reference>
<name>A0ACB8SVK0_9AGAM</name>
<sequence>MADSISFVPLLIDGKYRPSSTNETFPVFNSYTNTVVSTASSVSSDDCRAAIEAAHRAFPAWEATPPHVRREVLLRGAQIMDSDEWKQKMIDAMTRETSSTQAWTAFNSGMAAIFTRSVASMVNELKGDTFPSSTPGGQVFVQRRAHGVVYSVGPWNAPANLTIRAAATPIICGNTVVLRPSEYSPLTQALIVNALQEGGLPAGVLNFIPMSAEASPTLTSEIIAHPYVRKITFTGSDRVGKIIALEAAKHLKPCILELGGKAPSIILADADIDQASRSVVIGGFMHSGQICVSTERLIVQRPALEPLLAALKQHTATLDLGGPETAKISSVFSAKHAEHIIGLIREAEIEGAEIVIGDGARKGALVQPHMLLGVKPGMRLWEKESFGPVVAMSVVDTIDEAVELANASEYSLAAAVWTKDVYNAINVAMRLRAGMANINGATTNIELFQGLAGLGGASGYGRFDVDHFTDKRIVTLHPPERKYPFWNM</sequence>
<evidence type="ECO:0000313" key="1">
    <source>
        <dbReference type="EMBL" id="KAI0060404.1"/>
    </source>
</evidence>
<protein>
    <submittedName>
        <fullName evidence="1">Aldehyde dehydrogenase</fullName>
    </submittedName>
</protein>
<accession>A0ACB8SVK0</accession>
<gene>
    <name evidence="1" type="ORF">BV25DRAFT_1871224</name>
</gene>